<gene>
    <name evidence="1" type="ORF">GF339_08210</name>
</gene>
<evidence type="ECO:0000313" key="1">
    <source>
        <dbReference type="EMBL" id="MBD3324554.1"/>
    </source>
</evidence>
<dbReference type="GO" id="GO:0005524">
    <property type="term" value="F:ATP binding"/>
    <property type="evidence" value="ECO:0007669"/>
    <property type="project" value="UniProtKB-KW"/>
</dbReference>
<keyword evidence="1" id="KW-0067">ATP-binding</keyword>
<sequence>MLPLLRFQQVSYRYPHQEKWAVQRLSFSITSGEFVGILGADGAGKTT</sequence>
<keyword evidence="1" id="KW-0547">Nucleotide-binding</keyword>
<name>A0A9D5Q583_9BACT</name>
<protein>
    <submittedName>
        <fullName evidence="1">ABC transporter ATP-binding protein</fullName>
    </submittedName>
</protein>
<dbReference type="EMBL" id="WJJP01000259">
    <property type="protein sequence ID" value="MBD3324554.1"/>
    <property type="molecule type" value="Genomic_DNA"/>
</dbReference>
<evidence type="ECO:0000313" key="2">
    <source>
        <dbReference type="Proteomes" id="UP000649604"/>
    </source>
</evidence>
<reference evidence="1" key="1">
    <citation type="submission" date="2019-11" db="EMBL/GenBank/DDBJ databases">
        <title>Microbial mats filling the niche in hypersaline microbial mats.</title>
        <authorList>
            <person name="Wong H.L."/>
            <person name="Macleod F.I."/>
            <person name="White R.A. III"/>
            <person name="Burns B.P."/>
        </authorList>
    </citation>
    <scope>NUCLEOTIDE SEQUENCE</scope>
    <source>
        <strain evidence="1">Rbin_158</strain>
    </source>
</reference>
<organism evidence="1 2">
    <name type="scientific">candidate division KSB3 bacterium</name>
    <dbReference type="NCBI Taxonomy" id="2044937"/>
    <lineage>
        <taxon>Bacteria</taxon>
        <taxon>candidate division KSB3</taxon>
    </lineage>
</organism>
<dbReference type="Gene3D" id="3.40.50.300">
    <property type="entry name" value="P-loop containing nucleotide triphosphate hydrolases"/>
    <property type="match status" value="1"/>
</dbReference>
<dbReference type="InterPro" id="IPR027417">
    <property type="entry name" value="P-loop_NTPase"/>
</dbReference>
<dbReference type="AlphaFoldDB" id="A0A9D5Q583"/>
<comment type="caution">
    <text evidence="1">The sequence shown here is derived from an EMBL/GenBank/DDBJ whole genome shotgun (WGS) entry which is preliminary data.</text>
</comment>
<dbReference type="SUPFAM" id="SSF52540">
    <property type="entry name" value="P-loop containing nucleoside triphosphate hydrolases"/>
    <property type="match status" value="1"/>
</dbReference>
<accession>A0A9D5Q583</accession>
<feature type="non-terminal residue" evidence="1">
    <location>
        <position position="47"/>
    </location>
</feature>
<proteinExistence type="predicted"/>
<dbReference type="Proteomes" id="UP000649604">
    <property type="component" value="Unassembled WGS sequence"/>
</dbReference>